<feature type="transmembrane region" description="Helical" evidence="5">
    <location>
        <begin position="171"/>
        <end position="189"/>
    </location>
</feature>
<keyword evidence="2 5" id="KW-0812">Transmembrane</keyword>
<accession>H5V556</accession>
<feature type="transmembrane region" description="Helical" evidence="5">
    <location>
        <begin position="370"/>
        <end position="391"/>
    </location>
</feature>
<feature type="transmembrane region" description="Helical" evidence="5">
    <location>
        <begin position="12"/>
        <end position="37"/>
    </location>
</feature>
<gene>
    <name evidence="7" type="ORF">EH105704_12_00010</name>
</gene>
<name>H5V556_ATLHE</name>
<dbReference type="EMBL" id="BAFF01000012">
    <property type="protein sequence ID" value="GAB53114.1"/>
    <property type="molecule type" value="Genomic_DNA"/>
</dbReference>
<comment type="caution">
    <text evidence="7">The sequence shown here is derived from an EMBL/GenBank/DDBJ whole genome shotgun (WGS) entry which is preliminary data.</text>
</comment>
<feature type="transmembrane region" description="Helical" evidence="5">
    <location>
        <begin position="338"/>
        <end position="358"/>
    </location>
</feature>
<dbReference type="InterPro" id="IPR011701">
    <property type="entry name" value="MFS"/>
</dbReference>
<evidence type="ECO:0000259" key="6">
    <source>
        <dbReference type="PROSITE" id="PS50850"/>
    </source>
</evidence>
<dbReference type="InterPro" id="IPR036259">
    <property type="entry name" value="MFS_trans_sf"/>
</dbReference>
<feature type="transmembrane region" description="Helical" evidence="5">
    <location>
        <begin position="43"/>
        <end position="63"/>
    </location>
</feature>
<dbReference type="GO" id="GO:0022857">
    <property type="term" value="F:transmembrane transporter activity"/>
    <property type="evidence" value="ECO:0007669"/>
    <property type="project" value="InterPro"/>
</dbReference>
<keyword evidence="3 5" id="KW-1133">Transmembrane helix</keyword>
<dbReference type="eggNOG" id="COG2814">
    <property type="taxonomic scope" value="Bacteria"/>
</dbReference>
<organism evidence="7 8">
    <name type="scientific">Atlantibacter hermannii NBRC 105704</name>
    <dbReference type="NCBI Taxonomy" id="1115512"/>
    <lineage>
        <taxon>Bacteria</taxon>
        <taxon>Pseudomonadati</taxon>
        <taxon>Pseudomonadota</taxon>
        <taxon>Gammaproteobacteria</taxon>
        <taxon>Enterobacterales</taxon>
        <taxon>Enterobacteriaceae</taxon>
        <taxon>Atlantibacter</taxon>
    </lineage>
</organism>
<dbReference type="PROSITE" id="PS50850">
    <property type="entry name" value="MFS"/>
    <property type="match status" value="1"/>
</dbReference>
<reference evidence="7 8" key="1">
    <citation type="submission" date="2012-02" db="EMBL/GenBank/DDBJ databases">
        <title>Whole genome shotgun sequence of Escherichia hermannii NBRC 105704.</title>
        <authorList>
            <person name="Yoshida I."/>
            <person name="Hosoyama A."/>
            <person name="Tsuchikane K."/>
            <person name="Katsumata H."/>
            <person name="Yamazaki S."/>
            <person name="Fujita N."/>
        </authorList>
    </citation>
    <scope>NUCLEOTIDE SEQUENCE [LARGE SCALE GENOMIC DNA]</scope>
    <source>
        <strain evidence="7 8">NBRC 105704</strain>
    </source>
</reference>
<feature type="domain" description="Major facilitator superfamily (MFS) profile" evidence="6">
    <location>
        <begin position="215"/>
        <end position="399"/>
    </location>
</feature>
<feature type="transmembrane region" description="Helical" evidence="5">
    <location>
        <begin position="75"/>
        <end position="96"/>
    </location>
</feature>
<dbReference type="InterPro" id="IPR020846">
    <property type="entry name" value="MFS_dom"/>
</dbReference>
<dbReference type="GeneID" id="92828167"/>
<feature type="transmembrane region" description="Helical" evidence="5">
    <location>
        <begin position="248"/>
        <end position="268"/>
    </location>
</feature>
<dbReference type="PANTHER" id="PTHR23542">
    <property type="match status" value="1"/>
</dbReference>
<keyword evidence="4 5" id="KW-0472">Membrane</keyword>
<dbReference type="AlphaFoldDB" id="H5V556"/>
<dbReference type="SUPFAM" id="SSF103473">
    <property type="entry name" value="MFS general substrate transporter"/>
    <property type="match status" value="1"/>
</dbReference>
<dbReference type="RefSeq" id="WP_002437322.1">
    <property type="nucleotide sequence ID" value="NZ_BAFF01000012.1"/>
</dbReference>
<evidence type="ECO:0000313" key="8">
    <source>
        <dbReference type="Proteomes" id="UP000010297"/>
    </source>
</evidence>
<proteinExistence type="predicted"/>
<dbReference type="Gene3D" id="1.20.1250.20">
    <property type="entry name" value="MFS general substrate transporter like domains"/>
    <property type="match status" value="2"/>
</dbReference>
<keyword evidence="1" id="KW-1003">Cell membrane</keyword>
<protein>
    <submittedName>
        <fullName evidence="7">Putative major facilitator superfamily transporter</fullName>
    </submittedName>
</protein>
<sequence length="399" mass="42096">MTSLYRDLFSKSGTVSFAVAGLLARIPLPMAGISMITLFSQRYGGFALAGAISATFVLTYALISPQISRYVDRYGQYRMLPVATAISVTGFLILIACSYWKGASWILFIGALLAGFMPSMSAMVRARWTSLYRGQPRLQTAYSLETVLDELSFIVGPPLSIGLSIVLFPQAGLLLTALLLFTGVFALVIQRGTEPPIMTLHSGNIGRGSVIRRGSVRLLTLLMVAMGVIVGTVDIVSVAYAGERGQPSAASLILSAYAAGSCLSGLLYGSLKLKISLQRMLMLGGLATAIATIPLILVTNLSALAAAVLLAGFFFAPTMIVAMSLIERHVSESQLTEGMTWLLAGLNVGVALGAAIAGQVVDSNGSQVGFYVALCAGALVLIMAFLSHLALRKHDNPSF</sequence>
<feature type="transmembrane region" description="Helical" evidence="5">
    <location>
        <begin position="218"/>
        <end position="242"/>
    </location>
</feature>
<evidence type="ECO:0000256" key="5">
    <source>
        <dbReference type="SAM" id="Phobius"/>
    </source>
</evidence>
<feature type="transmembrane region" description="Helical" evidence="5">
    <location>
        <begin position="304"/>
        <end position="326"/>
    </location>
</feature>
<dbReference type="Proteomes" id="UP000010297">
    <property type="component" value="Unassembled WGS sequence"/>
</dbReference>
<dbReference type="PANTHER" id="PTHR23542:SF1">
    <property type="entry name" value="MAJOR FACILITATOR SUPERFAMILY (MFS) PROFILE DOMAIN-CONTAINING PROTEIN"/>
    <property type="match status" value="1"/>
</dbReference>
<evidence type="ECO:0000256" key="4">
    <source>
        <dbReference type="ARBA" id="ARBA00023136"/>
    </source>
</evidence>
<feature type="transmembrane region" description="Helical" evidence="5">
    <location>
        <begin position="102"/>
        <end position="126"/>
    </location>
</feature>
<evidence type="ECO:0000313" key="7">
    <source>
        <dbReference type="EMBL" id="GAB53114.1"/>
    </source>
</evidence>
<evidence type="ECO:0000256" key="3">
    <source>
        <dbReference type="ARBA" id="ARBA00022989"/>
    </source>
</evidence>
<feature type="transmembrane region" description="Helical" evidence="5">
    <location>
        <begin position="280"/>
        <end position="298"/>
    </location>
</feature>
<evidence type="ECO:0000256" key="1">
    <source>
        <dbReference type="ARBA" id="ARBA00022475"/>
    </source>
</evidence>
<keyword evidence="8" id="KW-1185">Reference proteome</keyword>
<dbReference type="Pfam" id="PF07690">
    <property type="entry name" value="MFS_1"/>
    <property type="match status" value="1"/>
</dbReference>
<evidence type="ECO:0000256" key="2">
    <source>
        <dbReference type="ARBA" id="ARBA00022692"/>
    </source>
</evidence>